<evidence type="ECO:0000313" key="2">
    <source>
        <dbReference type="Proteomes" id="UP001516023"/>
    </source>
</evidence>
<comment type="caution">
    <text evidence="1">The sequence shown here is derived from an EMBL/GenBank/DDBJ whole genome shotgun (WGS) entry which is preliminary data.</text>
</comment>
<name>A0ABD3PF98_9STRA</name>
<dbReference type="AlphaFoldDB" id="A0ABD3PF98"/>
<organism evidence="1 2">
    <name type="scientific">Cyclotella cryptica</name>
    <dbReference type="NCBI Taxonomy" id="29204"/>
    <lineage>
        <taxon>Eukaryota</taxon>
        <taxon>Sar</taxon>
        <taxon>Stramenopiles</taxon>
        <taxon>Ochrophyta</taxon>
        <taxon>Bacillariophyta</taxon>
        <taxon>Coscinodiscophyceae</taxon>
        <taxon>Thalassiosirophycidae</taxon>
        <taxon>Stephanodiscales</taxon>
        <taxon>Stephanodiscaceae</taxon>
        <taxon>Cyclotella</taxon>
    </lineage>
</organism>
<dbReference type="EMBL" id="JABMIG020000194">
    <property type="protein sequence ID" value="KAL3786431.1"/>
    <property type="molecule type" value="Genomic_DNA"/>
</dbReference>
<dbReference type="Proteomes" id="UP001516023">
    <property type="component" value="Unassembled WGS sequence"/>
</dbReference>
<protein>
    <submittedName>
        <fullName evidence="1">Uncharacterized protein</fullName>
    </submittedName>
</protein>
<evidence type="ECO:0000313" key="1">
    <source>
        <dbReference type="EMBL" id="KAL3786431.1"/>
    </source>
</evidence>
<sequence length="93" mass="10489">MKSNEPKAFFVGESQQAHLLLKPLVEQCTIIGHIGDSAACAHYGIMNQRAIEFAITQTFAEGVNLQKDTAFYENRNLGRILNNWNDEKLKLHS</sequence>
<keyword evidence="2" id="KW-1185">Reference proteome</keyword>
<proteinExistence type="predicted"/>
<accession>A0ABD3PF98</accession>
<gene>
    <name evidence="1" type="ORF">HJC23_011012</name>
</gene>
<reference evidence="1 2" key="1">
    <citation type="journal article" date="2020" name="G3 (Bethesda)">
        <title>Improved Reference Genome for Cyclotella cryptica CCMP332, a Model for Cell Wall Morphogenesis, Salinity Adaptation, and Lipid Production in Diatoms (Bacillariophyta).</title>
        <authorList>
            <person name="Roberts W.R."/>
            <person name="Downey K.M."/>
            <person name="Ruck E.C."/>
            <person name="Traller J.C."/>
            <person name="Alverson A.J."/>
        </authorList>
    </citation>
    <scope>NUCLEOTIDE SEQUENCE [LARGE SCALE GENOMIC DNA]</scope>
    <source>
        <strain evidence="1 2">CCMP332</strain>
    </source>
</reference>